<evidence type="ECO:0000313" key="2">
    <source>
        <dbReference type="EMBL" id="GBN73270.1"/>
    </source>
</evidence>
<protein>
    <submittedName>
        <fullName evidence="2">Uncharacterized protein</fullName>
    </submittedName>
</protein>
<dbReference type="AlphaFoldDB" id="A0A4Y2RCY1"/>
<comment type="caution">
    <text evidence="2">The sequence shown here is derived from an EMBL/GenBank/DDBJ whole genome shotgun (WGS) entry which is preliminary data.</text>
</comment>
<reference evidence="2 3" key="1">
    <citation type="journal article" date="2019" name="Sci. Rep.">
        <title>Orb-weaving spider Araneus ventricosus genome elucidates the spidroin gene catalogue.</title>
        <authorList>
            <person name="Kono N."/>
            <person name="Nakamura H."/>
            <person name="Ohtoshi R."/>
            <person name="Moran D.A.P."/>
            <person name="Shinohara A."/>
            <person name="Yoshida Y."/>
            <person name="Fujiwara M."/>
            <person name="Mori M."/>
            <person name="Tomita M."/>
            <person name="Arakawa K."/>
        </authorList>
    </citation>
    <scope>NUCLEOTIDE SEQUENCE [LARGE SCALE GENOMIC DNA]</scope>
</reference>
<dbReference type="Proteomes" id="UP000499080">
    <property type="component" value="Unassembled WGS sequence"/>
</dbReference>
<gene>
    <name evidence="2" type="ORF">AVEN_115687_1</name>
    <name evidence="1" type="ORF">AVEN_56506_1</name>
</gene>
<evidence type="ECO:0000313" key="1">
    <source>
        <dbReference type="EMBL" id="GBN72886.1"/>
    </source>
</evidence>
<accession>A0A4Y2RCY1</accession>
<evidence type="ECO:0000313" key="3">
    <source>
        <dbReference type="Proteomes" id="UP000499080"/>
    </source>
</evidence>
<dbReference type="EMBL" id="BGPR01016509">
    <property type="protein sequence ID" value="GBN73270.1"/>
    <property type="molecule type" value="Genomic_DNA"/>
</dbReference>
<proteinExistence type="predicted"/>
<name>A0A4Y2RCY1_ARAVE</name>
<organism evidence="2 3">
    <name type="scientific">Araneus ventricosus</name>
    <name type="common">Orbweaver spider</name>
    <name type="synonym">Epeira ventricosa</name>
    <dbReference type="NCBI Taxonomy" id="182803"/>
    <lineage>
        <taxon>Eukaryota</taxon>
        <taxon>Metazoa</taxon>
        <taxon>Ecdysozoa</taxon>
        <taxon>Arthropoda</taxon>
        <taxon>Chelicerata</taxon>
        <taxon>Arachnida</taxon>
        <taxon>Araneae</taxon>
        <taxon>Araneomorphae</taxon>
        <taxon>Entelegynae</taxon>
        <taxon>Araneoidea</taxon>
        <taxon>Araneidae</taxon>
        <taxon>Araneus</taxon>
    </lineage>
</organism>
<keyword evidence="3" id="KW-1185">Reference proteome</keyword>
<sequence length="93" mass="10172">MVDDHVDHVMRGVATSGGRVLYFMCINGYDGLALRSQLQGWRVPGSEPDLTENPLCIWAWCTLNLTSSVKRPPTGVVRKFGEGIARSGVVLVI</sequence>
<dbReference type="EMBL" id="BGPR01016409">
    <property type="protein sequence ID" value="GBN72886.1"/>
    <property type="molecule type" value="Genomic_DNA"/>
</dbReference>